<dbReference type="InterPro" id="IPR008334">
    <property type="entry name" value="5'-Nucleotdase_C"/>
</dbReference>
<evidence type="ECO:0000259" key="4">
    <source>
        <dbReference type="Pfam" id="PF02872"/>
    </source>
</evidence>
<dbReference type="RefSeq" id="WP_141893541.1">
    <property type="nucleotide sequence ID" value="NZ_BAABLH010000005.1"/>
</dbReference>
<dbReference type="EMBL" id="VFPE01000001">
    <property type="protein sequence ID" value="TQM34989.1"/>
    <property type="molecule type" value="Genomic_DNA"/>
</dbReference>
<name>A0A543FM87_9MICO</name>
<dbReference type="InterPro" id="IPR013783">
    <property type="entry name" value="Ig-like_fold"/>
</dbReference>
<dbReference type="InterPro" id="IPR036907">
    <property type="entry name" value="5'-Nucleotdase_C_sf"/>
</dbReference>
<dbReference type="InterPro" id="IPR006146">
    <property type="entry name" value="5'-Nucleotdase_CS"/>
</dbReference>
<dbReference type="PANTHER" id="PTHR11575">
    <property type="entry name" value="5'-NUCLEOTIDASE-RELATED"/>
    <property type="match status" value="1"/>
</dbReference>
<dbReference type="GO" id="GO:0030288">
    <property type="term" value="C:outer membrane-bounded periplasmic space"/>
    <property type="evidence" value="ECO:0007669"/>
    <property type="project" value="TreeGrafter"/>
</dbReference>
<gene>
    <name evidence="6" type="ORF">FB391_1285</name>
</gene>
<evidence type="ECO:0000256" key="2">
    <source>
        <dbReference type="SAM" id="SignalP"/>
    </source>
</evidence>
<dbReference type="SUPFAM" id="SSF55816">
    <property type="entry name" value="5'-nucleotidase (syn. UDP-sugar hydrolase), C-terminal domain"/>
    <property type="match status" value="1"/>
</dbReference>
<dbReference type="Gene3D" id="3.60.21.10">
    <property type="match status" value="1"/>
</dbReference>
<dbReference type="InterPro" id="IPR006179">
    <property type="entry name" value="5_nucleotidase/apyrase"/>
</dbReference>
<dbReference type="GO" id="GO:0000166">
    <property type="term" value="F:nucleotide binding"/>
    <property type="evidence" value="ECO:0007669"/>
    <property type="project" value="InterPro"/>
</dbReference>
<feature type="domain" description="Bacterial Ig-like" evidence="5">
    <location>
        <begin position="729"/>
        <end position="807"/>
    </location>
</feature>
<dbReference type="Pfam" id="PF00149">
    <property type="entry name" value="Metallophos"/>
    <property type="match status" value="1"/>
</dbReference>
<comment type="caution">
    <text evidence="6">The sequence shown here is derived from an EMBL/GenBank/DDBJ whole genome shotgun (WGS) entry which is preliminary data.</text>
</comment>
<dbReference type="Pfam" id="PF02872">
    <property type="entry name" value="5_nucleotid_C"/>
    <property type="match status" value="1"/>
</dbReference>
<dbReference type="SUPFAM" id="SSF56300">
    <property type="entry name" value="Metallo-dependent phosphatases"/>
    <property type="match status" value="1"/>
</dbReference>
<evidence type="ECO:0000259" key="3">
    <source>
        <dbReference type="Pfam" id="PF00149"/>
    </source>
</evidence>
<dbReference type="InterPro" id="IPR032109">
    <property type="entry name" value="Big_3_5"/>
</dbReference>
<dbReference type="InterPro" id="IPR004843">
    <property type="entry name" value="Calcineurin-like_PHP"/>
</dbReference>
<protein>
    <submittedName>
        <fullName evidence="6">5'-nucleotidase</fullName>
    </submittedName>
</protein>
<dbReference type="GO" id="GO:0008253">
    <property type="term" value="F:5'-nucleotidase activity"/>
    <property type="evidence" value="ECO:0007669"/>
    <property type="project" value="TreeGrafter"/>
</dbReference>
<proteinExistence type="predicted"/>
<feature type="domain" description="Calcineurin-like phosphoesterase" evidence="3">
    <location>
        <begin position="47"/>
        <end position="273"/>
    </location>
</feature>
<dbReference type="GO" id="GO:0005975">
    <property type="term" value="P:carbohydrate metabolic process"/>
    <property type="evidence" value="ECO:0007669"/>
    <property type="project" value="UniProtKB-ARBA"/>
</dbReference>
<evidence type="ECO:0000313" key="6">
    <source>
        <dbReference type="EMBL" id="TQM34989.1"/>
    </source>
</evidence>
<keyword evidence="1 2" id="KW-0732">Signal</keyword>
<dbReference type="OrthoDB" id="1016457at2"/>
<feature type="signal peptide" evidence="2">
    <location>
        <begin position="1"/>
        <end position="40"/>
    </location>
</feature>
<dbReference type="PROSITE" id="PS51318">
    <property type="entry name" value="TAT"/>
    <property type="match status" value="1"/>
</dbReference>
<feature type="domain" description="5'-Nucleotidase C-terminal" evidence="4">
    <location>
        <begin position="388"/>
        <end position="565"/>
    </location>
</feature>
<dbReference type="PRINTS" id="PR01607">
    <property type="entry name" value="APYRASEFAMLY"/>
</dbReference>
<dbReference type="InterPro" id="IPR006311">
    <property type="entry name" value="TAT_signal"/>
</dbReference>
<accession>A0A543FM87</accession>
<keyword evidence="7" id="KW-1185">Reference proteome</keyword>
<feature type="chain" id="PRO_5022223180" evidence="2">
    <location>
        <begin position="41"/>
        <end position="808"/>
    </location>
</feature>
<reference evidence="6 7" key="1">
    <citation type="submission" date="2019-06" db="EMBL/GenBank/DDBJ databases">
        <title>Sequencing the genomes of 1000 actinobacteria strains.</title>
        <authorList>
            <person name="Klenk H.-P."/>
        </authorList>
    </citation>
    <scope>NUCLEOTIDE SEQUENCE [LARGE SCALE GENOMIC DNA]</scope>
    <source>
        <strain evidence="6 7">DSM 105492</strain>
    </source>
</reference>
<dbReference type="GO" id="GO:0009166">
    <property type="term" value="P:nucleotide catabolic process"/>
    <property type="evidence" value="ECO:0007669"/>
    <property type="project" value="InterPro"/>
</dbReference>
<organism evidence="6 7">
    <name type="scientific">Microbacterium kyungheense</name>
    <dbReference type="NCBI Taxonomy" id="1263636"/>
    <lineage>
        <taxon>Bacteria</taxon>
        <taxon>Bacillati</taxon>
        <taxon>Actinomycetota</taxon>
        <taxon>Actinomycetes</taxon>
        <taxon>Micrococcales</taxon>
        <taxon>Microbacteriaceae</taxon>
        <taxon>Microbacterium</taxon>
    </lineage>
</organism>
<dbReference type="InterPro" id="IPR029052">
    <property type="entry name" value="Metallo-depent_PP-like"/>
</dbReference>
<evidence type="ECO:0000256" key="1">
    <source>
        <dbReference type="ARBA" id="ARBA00022729"/>
    </source>
</evidence>
<dbReference type="Gene3D" id="2.60.40.10">
    <property type="entry name" value="Immunoglobulins"/>
    <property type="match status" value="1"/>
</dbReference>
<sequence>MRSGPRSAPPSLRRRVALGASAVTVAALATGGLAVPAAYAATTDVQILATNDFHGRILDNTSNGEAGAAVLAGAVEQLRAANPNTVFAAAGDLIGASTFESFIQHDKPTIDALNAAGLEVSAVGNHELDQGYGDLVNRVMAPYDAATNPYGGAQWQYIAANLKMKTTGDPAVPATWVKDVGGVQVGFVGAVTEDLPTLVSPGGIADITVEDIVTSVNAEAADLVAEGADIVVMLVHEGATSTDCATMDDSGPWADIVNGVSPDVDAIVSGHTHLAYNCSFPVSAWQSQGRAVTDRPVVSAGQYGTNLNQLVFSVDDAGNVAAKTQKILALEHSVTVGTTTTWVADYPADPEVAAIAADAKQQAEVLGAVELGKIAGPFNRAKLANGTTENRGGESTLGNLVAEVQRWATAQPESGSAEIAFMNPGGLRQDMVGSNAGGYPATLTYQQAAVVQPFANTLVNMQLTGAQIKTVLEQQWQRDALNKVATRPFLRLGVSDGFTYTYTQKDVTEFQKDDPKTPDVDESSISYTAPKGTVTGMWLNGEAIDPAATYSVTVNSFLATGGDNFFELNNGASKRDTGKADLAAMVDYMAAFAATTPLPVDYAQHAVEVGFPAGAPSAYDPGATVSFGVKSWAMSTAADVKDSELTVSLDGVALGSFPVDNTIGTAVYDDYGTASVSVALPKTLPFGGTAQLTLTGAQTGTSVVVPIATDKARSTTIGIPNKLIVKGNGAVQFTTIVVAERLTKVTGEVTIYDGDTPIATATITAKDHGIVKVKLPALGKGTHKLSVTYGGSDTVESSTSPKVTVIVK</sequence>
<dbReference type="Gene3D" id="3.90.780.10">
    <property type="entry name" value="5'-Nucleotidase, C-terminal domain"/>
    <property type="match status" value="1"/>
</dbReference>
<evidence type="ECO:0000313" key="7">
    <source>
        <dbReference type="Proteomes" id="UP000320235"/>
    </source>
</evidence>
<dbReference type="AlphaFoldDB" id="A0A543FM87"/>
<dbReference type="Pfam" id="PF16640">
    <property type="entry name" value="Big_3_5"/>
    <property type="match status" value="1"/>
</dbReference>
<dbReference type="PROSITE" id="PS00785">
    <property type="entry name" value="5_NUCLEOTIDASE_1"/>
    <property type="match status" value="1"/>
</dbReference>
<dbReference type="PANTHER" id="PTHR11575:SF24">
    <property type="entry name" value="5'-NUCLEOTIDASE"/>
    <property type="match status" value="1"/>
</dbReference>
<dbReference type="GO" id="GO:0008768">
    <property type="term" value="F:UDP-sugar diphosphatase activity"/>
    <property type="evidence" value="ECO:0007669"/>
    <property type="project" value="TreeGrafter"/>
</dbReference>
<dbReference type="GO" id="GO:0046872">
    <property type="term" value="F:metal ion binding"/>
    <property type="evidence" value="ECO:0007669"/>
    <property type="project" value="InterPro"/>
</dbReference>
<dbReference type="Proteomes" id="UP000320235">
    <property type="component" value="Unassembled WGS sequence"/>
</dbReference>
<evidence type="ECO:0000259" key="5">
    <source>
        <dbReference type="Pfam" id="PF16640"/>
    </source>
</evidence>